<organism evidence="3">
    <name type="scientific">Methylobacterium bullatum</name>
    <dbReference type="NCBI Taxonomy" id="570505"/>
    <lineage>
        <taxon>Bacteria</taxon>
        <taxon>Pseudomonadati</taxon>
        <taxon>Pseudomonadota</taxon>
        <taxon>Alphaproteobacteria</taxon>
        <taxon>Hyphomicrobiales</taxon>
        <taxon>Methylobacteriaceae</taxon>
        <taxon>Methylobacterium</taxon>
    </lineage>
</organism>
<dbReference type="PANTHER" id="PTHR34477">
    <property type="entry name" value="UPF0213 PROTEIN YHBQ"/>
    <property type="match status" value="1"/>
</dbReference>
<accession>A0A679ISV4</accession>
<dbReference type="InterPro" id="IPR000305">
    <property type="entry name" value="GIY-YIG_endonuc"/>
</dbReference>
<protein>
    <recommendedName>
        <fullName evidence="2">GIY-YIG domain-containing protein</fullName>
    </recommendedName>
</protein>
<gene>
    <name evidence="3" type="ORF">MBUL_01787</name>
</gene>
<dbReference type="PROSITE" id="PS50164">
    <property type="entry name" value="GIY_YIG"/>
    <property type="match status" value="1"/>
</dbReference>
<evidence type="ECO:0000313" key="3">
    <source>
        <dbReference type="EMBL" id="CAA2102638.1"/>
    </source>
</evidence>
<dbReference type="PANTHER" id="PTHR34477:SF1">
    <property type="entry name" value="UPF0213 PROTEIN YHBQ"/>
    <property type="match status" value="1"/>
</dbReference>
<dbReference type="CDD" id="cd10456">
    <property type="entry name" value="GIY-YIG_UPF0213"/>
    <property type="match status" value="1"/>
</dbReference>
<evidence type="ECO:0000259" key="2">
    <source>
        <dbReference type="PROSITE" id="PS50164"/>
    </source>
</evidence>
<dbReference type="EMBL" id="LR743504">
    <property type="protein sequence ID" value="CAA2102638.1"/>
    <property type="molecule type" value="Genomic_DNA"/>
</dbReference>
<sequence length="106" mass="12074">MPAFVYILRCADGHYYVGSARGESLDRRLGEHNAGTFPGYTSSRRPVVLVYAEQFEWITDAIAFERRLKGWSRAKREALIASDWEALRRLAKRPRDAQTSNPPTSS</sequence>
<dbReference type="Gene3D" id="3.40.1440.10">
    <property type="entry name" value="GIY-YIG endonuclease"/>
    <property type="match status" value="1"/>
</dbReference>
<proteinExistence type="inferred from homology"/>
<dbReference type="AlphaFoldDB" id="A0A679ISV4"/>
<dbReference type="InterPro" id="IPR050190">
    <property type="entry name" value="UPF0213_domain"/>
</dbReference>
<dbReference type="SUPFAM" id="SSF82771">
    <property type="entry name" value="GIY-YIG endonuclease"/>
    <property type="match status" value="1"/>
</dbReference>
<dbReference type="InterPro" id="IPR035901">
    <property type="entry name" value="GIY-YIG_endonuc_sf"/>
</dbReference>
<feature type="domain" description="GIY-YIG" evidence="2">
    <location>
        <begin position="1"/>
        <end position="78"/>
    </location>
</feature>
<reference evidence="3" key="1">
    <citation type="submission" date="2019-12" db="EMBL/GenBank/DDBJ databases">
        <authorList>
            <person name="Cremers G."/>
        </authorList>
    </citation>
    <scope>NUCLEOTIDE SEQUENCE</scope>
    <source>
        <strain evidence="3">Mbul1</strain>
    </source>
</reference>
<evidence type="ECO:0000256" key="1">
    <source>
        <dbReference type="ARBA" id="ARBA00007435"/>
    </source>
</evidence>
<comment type="similarity">
    <text evidence="1">Belongs to the UPF0213 family.</text>
</comment>
<dbReference type="Pfam" id="PF01541">
    <property type="entry name" value="GIY-YIG"/>
    <property type="match status" value="1"/>
</dbReference>
<name>A0A679ISV4_9HYPH</name>